<evidence type="ECO:0000256" key="2">
    <source>
        <dbReference type="ARBA" id="ARBA00005077"/>
    </source>
</evidence>
<feature type="binding site" evidence="13">
    <location>
        <position position="250"/>
    </location>
    <ligand>
        <name>L-glutamine</name>
        <dbReference type="ChEBI" id="CHEBI:58359"/>
    </ligand>
</feature>
<dbReference type="UniPathway" id="UPA00070">
    <property type="reaction ID" value="UER00115"/>
</dbReference>
<comment type="subunit">
    <text evidence="13">Composed of two chains; the small (or glutamine) chain promotes the hydrolysis of glutamine to ammonia, which is used by the large (or ammonia) chain to synthesize carbamoyl phosphate. Tetramer of heterodimers (alpha,beta)4.</text>
</comment>
<dbReference type="SUPFAM" id="SSF52021">
    <property type="entry name" value="Carbamoyl phosphate synthetase, small subunit N-terminal domain"/>
    <property type="match status" value="1"/>
</dbReference>
<dbReference type="Pfam" id="PF00988">
    <property type="entry name" value="CPSase_sm_chain"/>
    <property type="match status" value="1"/>
</dbReference>
<feature type="binding site" evidence="13">
    <location>
        <position position="54"/>
    </location>
    <ligand>
        <name>L-glutamine</name>
        <dbReference type="ChEBI" id="CHEBI:58359"/>
    </ligand>
</feature>
<comment type="catalytic activity">
    <reaction evidence="12 13">
        <text>L-glutamine + H2O = L-glutamate + NH4(+)</text>
        <dbReference type="Rhea" id="RHEA:15889"/>
        <dbReference type="ChEBI" id="CHEBI:15377"/>
        <dbReference type="ChEBI" id="CHEBI:28938"/>
        <dbReference type="ChEBI" id="CHEBI:29985"/>
        <dbReference type="ChEBI" id="CHEBI:58359"/>
    </reaction>
</comment>
<dbReference type="Proteomes" id="UP000462435">
    <property type="component" value="Unassembled WGS sequence"/>
</dbReference>
<dbReference type="SUPFAM" id="SSF52317">
    <property type="entry name" value="Class I glutamine amidotransferase-like"/>
    <property type="match status" value="1"/>
</dbReference>
<evidence type="ECO:0000256" key="9">
    <source>
        <dbReference type="ARBA" id="ARBA00022962"/>
    </source>
</evidence>
<evidence type="ECO:0000256" key="11">
    <source>
        <dbReference type="ARBA" id="ARBA00048816"/>
    </source>
</evidence>
<evidence type="ECO:0000256" key="7">
    <source>
        <dbReference type="ARBA" id="ARBA00022741"/>
    </source>
</evidence>
<dbReference type="PANTHER" id="PTHR43418">
    <property type="entry name" value="MULTIFUNCTIONAL TRYPTOPHAN BIOSYNTHESIS PROTEIN-RELATED"/>
    <property type="match status" value="1"/>
</dbReference>
<evidence type="ECO:0000256" key="8">
    <source>
        <dbReference type="ARBA" id="ARBA00022840"/>
    </source>
</evidence>
<dbReference type="InterPro" id="IPR035686">
    <property type="entry name" value="CPSase_GATase1"/>
</dbReference>
<feature type="binding site" evidence="13">
    <location>
        <position position="320"/>
    </location>
    <ligand>
        <name>L-glutamine</name>
        <dbReference type="ChEBI" id="CHEBI:58359"/>
    </ligand>
</feature>
<comment type="pathway">
    <text evidence="2 13">Amino-acid biosynthesis; L-arginine biosynthesis; carbamoyl phosphate from bicarbonate: step 1/1.</text>
</comment>
<dbReference type="GO" id="GO:0006526">
    <property type="term" value="P:L-arginine biosynthetic process"/>
    <property type="evidence" value="ECO:0007669"/>
    <property type="project" value="UniProtKB-UniRule"/>
</dbReference>
<dbReference type="CDD" id="cd01744">
    <property type="entry name" value="GATase1_CPSase"/>
    <property type="match status" value="1"/>
</dbReference>
<dbReference type="InterPro" id="IPR017926">
    <property type="entry name" value="GATASE"/>
</dbReference>
<dbReference type="NCBIfam" id="TIGR01368">
    <property type="entry name" value="CPSaseIIsmall"/>
    <property type="match status" value="1"/>
</dbReference>
<dbReference type="Pfam" id="PF00117">
    <property type="entry name" value="GATase"/>
    <property type="match status" value="1"/>
</dbReference>
<feature type="binding site" evidence="13">
    <location>
        <position position="280"/>
    </location>
    <ligand>
        <name>L-glutamine</name>
        <dbReference type="ChEBI" id="CHEBI:58359"/>
    </ligand>
</feature>
<dbReference type="InterPro" id="IPR002474">
    <property type="entry name" value="CarbamoylP_synth_ssu_N"/>
</dbReference>
<dbReference type="Gene3D" id="3.40.50.880">
    <property type="match status" value="1"/>
</dbReference>
<evidence type="ECO:0000259" key="14">
    <source>
        <dbReference type="SMART" id="SM01097"/>
    </source>
</evidence>
<evidence type="ECO:0000256" key="10">
    <source>
        <dbReference type="ARBA" id="ARBA00022975"/>
    </source>
</evidence>
<comment type="similarity">
    <text evidence="3 13">Belongs to the CarA family.</text>
</comment>
<evidence type="ECO:0000256" key="1">
    <source>
        <dbReference type="ARBA" id="ARBA00004812"/>
    </source>
</evidence>
<keyword evidence="8 13" id="KW-0067">ATP-binding</keyword>
<dbReference type="PANTHER" id="PTHR43418:SF7">
    <property type="entry name" value="CARBAMOYL-PHOSPHATE SYNTHASE SMALL CHAIN"/>
    <property type="match status" value="1"/>
</dbReference>
<dbReference type="GO" id="GO:0005524">
    <property type="term" value="F:ATP binding"/>
    <property type="evidence" value="ECO:0007669"/>
    <property type="project" value="UniProtKB-UniRule"/>
</dbReference>
<dbReference type="FunFam" id="3.40.50.880:FF:000011">
    <property type="entry name" value="Carbamoyl-phosphate synthase small chain"/>
    <property type="match status" value="1"/>
</dbReference>
<keyword evidence="4 13" id="KW-0055">Arginine biosynthesis</keyword>
<keyword evidence="5 13" id="KW-0436">Ligase</keyword>
<name>A0A7V8FWE5_9BURK</name>
<feature type="binding site" evidence="13">
    <location>
        <position position="277"/>
    </location>
    <ligand>
        <name>L-glutamine</name>
        <dbReference type="ChEBI" id="CHEBI:58359"/>
    </ligand>
</feature>
<dbReference type="InterPro" id="IPR036480">
    <property type="entry name" value="CarbP_synth_ssu_N_sf"/>
</dbReference>
<comment type="caution">
    <text evidence="15">The sequence shown here is derived from an EMBL/GenBank/DDBJ whole genome shotgun (WGS) entry which is preliminary data.</text>
</comment>
<sequence>MLPLLSGPAIPAILALADGSVFQGFSIGAAGNTTGEVVFNTAMTGYQEILTDPSYNRQIVTLTYPHIGNTGVNREDVEASQIHAAGLIIKDLPRLLSNFRSQQSLSDYLKESNIVSIAGIDTRKLTRILREKGAQNGAIVAGETDIAAATAKALELARAFPGLAGMDLAKVVSTKKSYNWTETEWRLGRGYGQQITPKFHVVAFDYGVKFNILRMLAERGCKVTVLPAQATAAEALALNPDGIFLSNGPGDPEPCDYAIAASKELIERGIPTFGICLGHQIMALASGAKTLKMKFGHHGANHPVQDLDSKQVMITSQNHGFAVDQATLPANCRVTHISLFDGSLQGFERTDKLAFCFQGHPEASPGPHDIAPLFDKFVAMMEKKQNA</sequence>
<dbReference type="InterPro" id="IPR050472">
    <property type="entry name" value="Anth_synth/Amidotransfase"/>
</dbReference>
<keyword evidence="9 13" id="KW-0315">Glutamine amidotransferase</keyword>
<dbReference type="UniPathway" id="UPA00068">
    <property type="reaction ID" value="UER00171"/>
</dbReference>
<feature type="active site" evidence="13">
    <location>
        <position position="360"/>
    </location>
</feature>
<protein>
    <recommendedName>
        <fullName evidence="13">Carbamoyl phosphate synthase small chain</fullName>
        <ecNumber evidence="13">6.3.5.5</ecNumber>
    </recommendedName>
    <alternativeName>
        <fullName evidence="13">Carbamoyl phosphate synthetase glutamine chain</fullName>
    </alternativeName>
</protein>
<evidence type="ECO:0000256" key="4">
    <source>
        <dbReference type="ARBA" id="ARBA00022571"/>
    </source>
</evidence>
<evidence type="ECO:0000256" key="13">
    <source>
        <dbReference type="HAMAP-Rule" id="MF_01209"/>
    </source>
</evidence>
<dbReference type="HAMAP" id="MF_01209">
    <property type="entry name" value="CPSase_S_chain"/>
    <property type="match status" value="1"/>
</dbReference>
<feature type="binding site" evidence="13">
    <location>
        <position position="318"/>
    </location>
    <ligand>
        <name>L-glutamine</name>
        <dbReference type="ChEBI" id="CHEBI:58359"/>
    </ligand>
</feature>
<evidence type="ECO:0000313" key="16">
    <source>
        <dbReference type="Proteomes" id="UP000462435"/>
    </source>
</evidence>
<dbReference type="GO" id="GO:0004088">
    <property type="term" value="F:carbamoyl-phosphate synthase (glutamine-hydrolyzing) activity"/>
    <property type="evidence" value="ECO:0007669"/>
    <property type="project" value="UniProtKB-UniRule"/>
</dbReference>
<organism evidence="15 16">
    <name type="scientific">Herbaspirillum frisingense</name>
    <dbReference type="NCBI Taxonomy" id="92645"/>
    <lineage>
        <taxon>Bacteria</taxon>
        <taxon>Pseudomonadati</taxon>
        <taxon>Pseudomonadota</taxon>
        <taxon>Betaproteobacteria</taxon>
        <taxon>Burkholderiales</taxon>
        <taxon>Oxalobacteraceae</taxon>
        <taxon>Herbaspirillum</taxon>
    </lineage>
</organism>
<feature type="domain" description="Carbamoyl-phosphate synthase small subunit N-terminal" evidence="14">
    <location>
        <begin position="10"/>
        <end position="140"/>
    </location>
</feature>
<dbReference type="SMART" id="SM01097">
    <property type="entry name" value="CPSase_sm_chain"/>
    <property type="match status" value="1"/>
</dbReference>
<evidence type="ECO:0000256" key="5">
    <source>
        <dbReference type="ARBA" id="ARBA00022598"/>
    </source>
</evidence>
<keyword evidence="6 13" id="KW-0028">Amino-acid biosynthesis</keyword>
<keyword evidence="7 13" id="KW-0547">Nucleotide-binding</keyword>
<proteinExistence type="inferred from homology"/>
<dbReference type="GO" id="GO:0006207">
    <property type="term" value="P:'de novo' pyrimidine nucleobase biosynthetic process"/>
    <property type="evidence" value="ECO:0007669"/>
    <property type="project" value="InterPro"/>
</dbReference>
<reference evidence="16" key="1">
    <citation type="journal article" date="2020" name="MBio">
        <title>Horizontal gene transfer to a defensive symbiont with a reduced genome amongst a multipartite beetle microbiome.</title>
        <authorList>
            <person name="Waterworth S.C."/>
            <person name="Florez L.V."/>
            <person name="Rees E.R."/>
            <person name="Hertweck C."/>
            <person name="Kaltenpoth M."/>
            <person name="Kwan J.C."/>
        </authorList>
    </citation>
    <scope>NUCLEOTIDE SEQUENCE [LARGE SCALE GENOMIC DNA]</scope>
</reference>
<dbReference type="AlphaFoldDB" id="A0A7V8FWE5"/>
<comment type="function">
    <text evidence="13">Small subunit of the glutamine-dependent carbamoyl phosphate synthetase (CPSase). CPSase catalyzes the formation of carbamoyl phosphate from the ammonia moiety of glutamine, carbonate, and phosphate donated by ATP, constituting the first step of 2 biosynthetic pathways, one leading to arginine and/or urea and the other to pyrimidine nucleotides. The small subunit (glutamine amidotransferase) binds and cleaves glutamine to supply the large subunit with the substrate ammonia.</text>
</comment>
<evidence type="ECO:0000256" key="12">
    <source>
        <dbReference type="ARBA" id="ARBA00049285"/>
    </source>
</evidence>
<evidence type="ECO:0000256" key="6">
    <source>
        <dbReference type="ARBA" id="ARBA00022605"/>
    </source>
</evidence>
<gene>
    <name evidence="15" type="primary">carA_1</name>
    <name evidence="13" type="synonym">carA</name>
    <name evidence="15" type="ORF">GAK35_02243</name>
</gene>
<dbReference type="EC" id="6.3.5.5" evidence="13"/>
<feature type="region of interest" description="CPSase" evidence="13">
    <location>
        <begin position="1"/>
        <end position="199"/>
    </location>
</feature>
<dbReference type="InterPro" id="IPR006274">
    <property type="entry name" value="CarbamoylP_synth_ssu"/>
</dbReference>
<dbReference type="PRINTS" id="PR00096">
    <property type="entry name" value="GATASE"/>
</dbReference>
<dbReference type="GO" id="GO:0006541">
    <property type="term" value="P:glutamine metabolic process"/>
    <property type="evidence" value="ECO:0007669"/>
    <property type="project" value="InterPro"/>
</dbReference>
<dbReference type="FunFam" id="3.50.30.20:FF:000001">
    <property type="entry name" value="Carbamoyl-phosphate synthase small chain"/>
    <property type="match status" value="1"/>
</dbReference>
<evidence type="ECO:0000313" key="15">
    <source>
        <dbReference type="EMBL" id="KAF1043316.1"/>
    </source>
</evidence>
<dbReference type="PROSITE" id="PS51273">
    <property type="entry name" value="GATASE_TYPE_1"/>
    <property type="match status" value="1"/>
</dbReference>
<comment type="pathway">
    <text evidence="1 13">Pyrimidine metabolism; UMP biosynthesis via de novo pathway; (S)-dihydroorotate from bicarbonate: step 1/3.</text>
</comment>
<dbReference type="EMBL" id="WNDX01000062">
    <property type="protein sequence ID" value="KAF1043316.1"/>
    <property type="molecule type" value="Genomic_DNA"/>
</dbReference>
<evidence type="ECO:0000256" key="3">
    <source>
        <dbReference type="ARBA" id="ARBA00007800"/>
    </source>
</evidence>
<feature type="binding site" evidence="13">
    <location>
        <position position="321"/>
    </location>
    <ligand>
        <name>L-glutamine</name>
        <dbReference type="ChEBI" id="CHEBI:58359"/>
    </ligand>
</feature>
<comment type="catalytic activity">
    <reaction evidence="11 13">
        <text>hydrogencarbonate + L-glutamine + 2 ATP + H2O = carbamoyl phosphate + L-glutamate + 2 ADP + phosphate + 2 H(+)</text>
        <dbReference type="Rhea" id="RHEA:18633"/>
        <dbReference type="ChEBI" id="CHEBI:15377"/>
        <dbReference type="ChEBI" id="CHEBI:15378"/>
        <dbReference type="ChEBI" id="CHEBI:17544"/>
        <dbReference type="ChEBI" id="CHEBI:29985"/>
        <dbReference type="ChEBI" id="CHEBI:30616"/>
        <dbReference type="ChEBI" id="CHEBI:43474"/>
        <dbReference type="ChEBI" id="CHEBI:58228"/>
        <dbReference type="ChEBI" id="CHEBI:58359"/>
        <dbReference type="ChEBI" id="CHEBI:456216"/>
        <dbReference type="EC" id="6.3.5.5"/>
    </reaction>
</comment>
<dbReference type="Gene3D" id="3.50.30.20">
    <property type="entry name" value="Carbamoyl-phosphate synthase small subunit, N-terminal domain"/>
    <property type="match status" value="1"/>
</dbReference>
<accession>A0A7V8FWE5</accession>
<dbReference type="InterPro" id="IPR029062">
    <property type="entry name" value="Class_I_gatase-like"/>
</dbReference>
<feature type="binding site" evidence="13">
    <location>
        <position position="248"/>
    </location>
    <ligand>
        <name>L-glutamine</name>
        <dbReference type="ChEBI" id="CHEBI:58359"/>
    </ligand>
</feature>
<feature type="active site" description="Nucleophile" evidence="13">
    <location>
        <position position="276"/>
    </location>
</feature>
<dbReference type="PRINTS" id="PR00099">
    <property type="entry name" value="CPSGATASE"/>
</dbReference>
<feature type="active site" evidence="13">
    <location>
        <position position="362"/>
    </location>
</feature>
<dbReference type="GO" id="GO:0044205">
    <property type="term" value="P:'de novo' UMP biosynthetic process"/>
    <property type="evidence" value="ECO:0007669"/>
    <property type="project" value="UniProtKB-UniRule"/>
</dbReference>
<dbReference type="NCBIfam" id="NF009475">
    <property type="entry name" value="PRK12838.1"/>
    <property type="match status" value="1"/>
</dbReference>
<keyword evidence="10 13" id="KW-0665">Pyrimidine biosynthesis</keyword>